<name>A0A508TD14_9BRAD</name>
<protein>
    <submittedName>
        <fullName evidence="2">Uncharacterized protein</fullName>
    </submittedName>
</protein>
<feature type="chain" id="PRO_5021362904" evidence="1">
    <location>
        <begin position="20"/>
        <end position="152"/>
    </location>
</feature>
<keyword evidence="3" id="KW-1185">Reference proteome</keyword>
<evidence type="ECO:0000313" key="2">
    <source>
        <dbReference type="EMBL" id="VIO72261.1"/>
    </source>
</evidence>
<feature type="signal peptide" evidence="1">
    <location>
        <begin position="1"/>
        <end position="19"/>
    </location>
</feature>
<organism evidence="2 3">
    <name type="scientific">Bradyrhizobium ivorense</name>
    <dbReference type="NCBI Taxonomy" id="2511166"/>
    <lineage>
        <taxon>Bacteria</taxon>
        <taxon>Pseudomonadati</taxon>
        <taxon>Pseudomonadota</taxon>
        <taxon>Alphaproteobacteria</taxon>
        <taxon>Hyphomicrobiales</taxon>
        <taxon>Nitrobacteraceae</taxon>
        <taxon>Bradyrhizobium</taxon>
    </lineage>
</organism>
<evidence type="ECO:0000256" key="1">
    <source>
        <dbReference type="SAM" id="SignalP"/>
    </source>
</evidence>
<reference evidence="2" key="1">
    <citation type="submission" date="2019-02" db="EMBL/GenBank/DDBJ databases">
        <authorList>
            <person name="Pothier F.J."/>
        </authorList>
    </citation>
    <scope>NUCLEOTIDE SEQUENCE</scope>
    <source>
        <strain evidence="2">CI-1B</strain>
    </source>
</reference>
<keyword evidence="1" id="KW-0732">Signal</keyword>
<dbReference type="AlphaFoldDB" id="A0A508TD14"/>
<dbReference type="EMBL" id="CAADFC020000015">
    <property type="protein sequence ID" value="VIO72261.1"/>
    <property type="molecule type" value="Genomic_DNA"/>
</dbReference>
<gene>
    <name evidence="2" type="ORF">CI1B_39050</name>
</gene>
<dbReference type="Proteomes" id="UP000328092">
    <property type="component" value="Unassembled WGS sequence"/>
</dbReference>
<accession>A0A508TD14</accession>
<comment type="caution">
    <text evidence="2">The sequence shown here is derived from an EMBL/GenBank/DDBJ whole genome shotgun (WGS) entry which is preliminary data.</text>
</comment>
<evidence type="ECO:0000313" key="3">
    <source>
        <dbReference type="Proteomes" id="UP000328092"/>
    </source>
</evidence>
<sequence>MRKSVGCLLLLLASTPAVMANPTRFACDPPQGKRVELGPSNRSGDAQWIDDNLDTVRPAVVIDGQTLSVTWGTSVAQEGAGAKLTTYVFAAARRDASSILATRVDDTTAEIFRFYFASKVLYKLTTRSAGASLDGKMPPPFIATHFAICREQ</sequence>
<proteinExistence type="predicted"/>